<feature type="domain" description="CBS" evidence="3">
    <location>
        <begin position="32"/>
        <end position="88"/>
    </location>
</feature>
<keyword evidence="5" id="KW-1185">Reference proteome</keyword>
<dbReference type="SUPFAM" id="SSF54631">
    <property type="entry name" value="CBS-domain pair"/>
    <property type="match status" value="1"/>
</dbReference>
<dbReference type="PANTHER" id="PTHR43080">
    <property type="entry name" value="CBS DOMAIN-CONTAINING PROTEIN CBSX3, MITOCHONDRIAL"/>
    <property type="match status" value="1"/>
</dbReference>
<protein>
    <submittedName>
        <fullName evidence="4">CBS domain-containing protein</fullName>
    </submittedName>
</protein>
<dbReference type="InterPro" id="IPR046342">
    <property type="entry name" value="CBS_dom_sf"/>
</dbReference>
<evidence type="ECO:0000313" key="4">
    <source>
        <dbReference type="EMBL" id="NKE70020.1"/>
    </source>
</evidence>
<dbReference type="PANTHER" id="PTHR43080:SF2">
    <property type="entry name" value="CBS DOMAIN-CONTAINING PROTEIN"/>
    <property type="match status" value="1"/>
</dbReference>
<accession>A0A7X6DMS2</accession>
<dbReference type="InterPro" id="IPR000644">
    <property type="entry name" value="CBS_dom"/>
</dbReference>
<feature type="domain" description="CBS" evidence="3">
    <location>
        <begin position="96"/>
        <end position="154"/>
    </location>
</feature>
<proteinExistence type="predicted"/>
<evidence type="ECO:0000256" key="2">
    <source>
        <dbReference type="PROSITE-ProRule" id="PRU00703"/>
    </source>
</evidence>
<dbReference type="Pfam" id="PF00571">
    <property type="entry name" value="CBS"/>
    <property type="match status" value="2"/>
</dbReference>
<dbReference type="AlphaFoldDB" id="A0A7X6DMS2"/>
<sequence length="156" mass="17442">MREQALRGTAMRKNDLKMGAKPLRQTTALDLMERAVVFFKKETKCDAILSCMVNGNFGSVPVVDDEMRLIGIVSEYDLLDALLTGVDVTNLSAEEIMKHPHAVSIDCPALEIGRFIQQNHLIRLPVVDRDNRLVGMVARRDLLNGYLEELLGPSCF</sequence>
<evidence type="ECO:0000313" key="5">
    <source>
        <dbReference type="Proteomes" id="UP000534783"/>
    </source>
</evidence>
<keyword evidence="1 2" id="KW-0129">CBS domain</keyword>
<gene>
    <name evidence="4" type="ORF">MNODULE_04585</name>
</gene>
<dbReference type="InterPro" id="IPR051257">
    <property type="entry name" value="Diverse_CBS-Domain"/>
</dbReference>
<name>A0A7X6DMS2_9BACT</name>
<organism evidence="4 5">
    <name type="scientific">Candidatus Manganitrophus noduliformans</name>
    <dbReference type="NCBI Taxonomy" id="2606439"/>
    <lineage>
        <taxon>Bacteria</taxon>
        <taxon>Pseudomonadati</taxon>
        <taxon>Nitrospirota</taxon>
        <taxon>Nitrospiria</taxon>
        <taxon>Candidatus Troglogloeales</taxon>
        <taxon>Candidatus Manganitrophaceae</taxon>
        <taxon>Candidatus Manganitrophus</taxon>
    </lineage>
</organism>
<evidence type="ECO:0000256" key="1">
    <source>
        <dbReference type="ARBA" id="ARBA00023122"/>
    </source>
</evidence>
<dbReference type="PROSITE" id="PS51371">
    <property type="entry name" value="CBS"/>
    <property type="match status" value="2"/>
</dbReference>
<dbReference type="Proteomes" id="UP000534783">
    <property type="component" value="Unassembled WGS sequence"/>
</dbReference>
<reference evidence="4 5" key="1">
    <citation type="journal article" date="2020" name="Nature">
        <title>Bacterial chemolithoautotrophy via manganese oxidation.</title>
        <authorList>
            <person name="Yu H."/>
            <person name="Leadbetter J.R."/>
        </authorList>
    </citation>
    <scope>NUCLEOTIDE SEQUENCE [LARGE SCALE GENOMIC DNA]</scope>
    <source>
        <strain evidence="4 5">Mn-1</strain>
    </source>
</reference>
<dbReference type="CDD" id="cd02205">
    <property type="entry name" value="CBS_pair_SF"/>
    <property type="match status" value="1"/>
</dbReference>
<comment type="caution">
    <text evidence="4">The sequence shown here is derived from an EMBL/GenBank/DDBJ whole genome shotgun (WGS) entry which is preliminary data.</text>
</comment>
<dbReference type="EMBL" id="VTOW01000001">
    <property type="protein sequence ID" value="NKE70020.1"/>
    <property type="molecule type" value="Genomic_DNA"/>
</dbReference>
<dbReference type="Gene3D" id="3.10.580.10">
    <property type="entry name" value="CBS-domain"/>
    <property type="match status" value="2"/>
</dbReference>
<dbReference type="SMART" id="SM00116">
    <property type="entry name" value="CBS"/>
    <property type="match status" value="2"/>
</dbReference>
<evidence type="ECO:0000259" key="3">
    <source>
        <dbReference type="PROSITE" id="PS51371"/>
    </source>
</evidence>